<reference evidence="2 3" key="1">
    <citation type="submission" date="2016-10" db="EMBL/GenBank/DDBJ databases">
        <authorList>
            <person name="de Groot N.N."/>
        </authorList>
    </citation>
    <scope>NUCLEOTIDE SEQUENCE [LARGE SCALE GENOMIC DNA]</scope>
    <source>
        <strain evidence="2 3">NE2</strain>
    </source>
</reference>
<evidence type="ECO:0000259" key="1">
    <source>
        <dbReference type="Pfam" id="PF04773"/>
    </source>
</evidence>
<dbReference type="Proteomes" id="UP000198755">
    <property type="component" value="Unassembled WGS sequence"/>
</dbReference>
<name>A0A1I4CRQ1_9HYPH</name>
<keyword evidence="2" id="KW-0472">Membrane</keyword>
<dbReference type="PANTHER" id="PTHR30273">
    <property type="entry name" value="PERIPLASMIC SIGNAL SENSOR AND SIGMA FACTOR ACTIVATOR FECR-RELATED"/>
    <property type="match status" value="1"/>
</dbReference>
<dbReference type="Gene3D" id="2.60.120.1440">
    <property type="match status" value="1"/>
</dbReference>
<protein>
    <submittedName>
        <fullName evidence="2">Transmembrane sensor</fullName>
    </submittedName>
</protein>
<dbReference type="InterPro" id="IPR006860">
    <property type="entry name" value="FecR"/>
</dbReference>
<gene>
    <name evidence="2" type="ORF">SAMN05444581_12626</name>
</gene>
<keyword evidence="3" id="KW-1185">Reference proteome</keyword>
<keyword evidence="2" id="KW-0812">Transmembrane</keyword>
<accession>A0A1I4CRQ1</accession>
<feature type="domain" description="FecR protein" evidence="1">
    <location>
        <begin position="2"/>
        <end position="81"/>
    </location>
</feature>
<dbReference type="InterPro" id="IPR012373">
    <property type="entry name" value="Ferrdict_sens_TM"/>
</dbReference>
<sequence length="195" mass="20828">MTLEDGSHAHLNAQSAITVSYTASQRRLELLKGEAWFDVASDPARPFTVAAAGGTIIALGTAFDVALEDNGARVTVAKHRVSVSSGGQTVIVEEGQESSFDENAAALAPASVNAAWITAWRRGKLIVEDEPLGAVIAALGHYHRGYVICLHSEICTRRVTGVFGLGEPLVSLEEIEKSLGLRATYLTRFMAILHE</sequence>
<dbReference type="AlphaFoldDB" id="A0A1I4CRQ1"/>
<organism evidence="2 3">
    <name type="scientific">Methylocapsa palsarum</name>
    <dbReference type="NCBI Taxonomy" id="1612308"/>
    <lineage>
        <taxon>Bacteria</taxon>
        <taxon>Pseudomonadati</taxon>
        <taxon>Pseudomonadota</taxon>
        <taxon>Alphaproteobacteria</taxon>
        <taxon>Hyphomicrobiales</taxon>
        <taxon>Beijerinckiaceae</taxon>
        <taxon>Methylocapsa</taxon>
    </lineage>
</organism>
<dbReference type="STRING" id="1612308.SAMN05444581_12626"/>
<proteinExistence type="predicted"/>
<dbReference type="PANTHER" id="PTHR30273:SF2">
    <property type="entry name" value="PROTEIN FECR"/>
    <property type="match status" value="1"/>
</dbReference>
<evidence type="ECO:0000313" key="2">
    <source>
        <dbReference type="EMBL" id="SFK82907.1"/>
    </source>
</evidence>
<dbReference type="EMBL" id="FOSN01000026">
    <property type="protein sequence ID" value="SFK82907.1"/>
    <property type="molecule type" value="Genomic_DNA"/>
</dbReference>
<dbReference type="GO" id="GO:0016989">
    <property type="term" value="F:sigma factor antagonist activity"/>
    <property type="evidence" value="ECO:0007669"/>
    <property type="project" value="TreeGrafter"/>
</dbReference>
<evidence type="ECO:0000313" key="3">
    <source>
        <dbReference type="Proteomes" id="UP000198755"/>
    </source>
</evidence>
<dbReference type="Pfam" id="PF04773">
    <property type="entry name" value="FecR"/>
    <property type="match status" value="1"/>
</dbReference>